<name>A0AAF0EUP3_9BASI</name>
<evidence type="ECO:0000313" key="3">
    <source>
        <dbReference type="Proteomes" id="UP001213623"/>
    </source>
</evidence>
<sequence>MPPPLAPPSPQLDAMMNPPEEEAPASRSSRRSFRARVSDTIQRARGRSLSPAPPEREEAEAPANPSKGLRVSRLLRRSFDIARAASPGPVSRNQDVVYSYNAPTFQVPDLPDWQLYDGTSVSQDLDKLLGKKETLAPPPAPAAPMLPLQPAQVAAHMHFQPGQYIQSPVLSLNGPTDSSPAMPPSVQADPAPYQEPMHAPADEAPWTMPPGEEPLFGQTRQRSRTARESLGTLPASSFNRPYNPVSAPPMEDARAEADIVDAYADEAPLPALPADETADDTVIEHASEGLPADAPSASEAAPAAEAPSATEEGPAPDTASTWRTYDSDDEEMDENGAGRLYRQRSAAESSRPSSVQSRATEAKQQRILSAMQKAPEGAGLNDLMNRVVHPERQSWFQGLWSRKSSRSSGGSRAASHSASEGGGVVFRGANASPSIYSNDTMERFSDRGSIIEAETQDPLPPASSETAPTETAPTETAPTETAPTETAPTEPYTPVPSHAEALPESAQTSEPAHPASAPAEAPWTGWEQHPDAQWHTTYEQSWQDPNAAYYEGYDAHAAWYHQDSWHDHQAWDPNAGWSAPTESHEHMPGQHLSVQSSHIADVSYHGAHAWEAPTQGWHHPNWRPAEWESHPRPHQVRRKAPPSSQPPPAPATAPVHSSAPAPAPAPAPAVAPILPALDEEDETVINEHGQRLRPDGFGGLVVQDDTPPRPASVASAPSPSTPKPPPAMLLPESRPPPRPSSCAHEQGRPEASRVRSPMLAATPPPARDAPFQVAPEVYTTPQGMQGARGRMTWTPEMAEAAAKYIQSMTASASQSMLHEPEAGTSFSAIPGAPEPLPPPKPVPTLPASSSVVEQLQSQGVRIVLDAGDGVDLASLPLQQALKEMMARFYFYERHSVPLLRELDKRLVALEQWSQLPEEAECPAWNRDAVARMTSEVRREVRTLMHGTKLLHECRQQIQELANQSPLPKKRKRPVSAVLPEKRHVSSTLSQTSSRVCSGESEASQKTTVEHEPREPLAAIRALSRSPMARGGPRPCPPSPARSHHASLNTDARESEAEAESEAKAEAKAEAEADMEAKDEAQAEAQQVHTAEEEANESVPVTSVTDADATVTHEDPAETLAPPAEAPIQSEAPAPPRAPSPPKAVPVQRARSLLLASLQRADERTRTPPPPEPSEEAAEQVVRAPLASVGNTTAPSGGLRARAQKYLHQVEQSELPSSTAPENTEPKRSTSFQPSALSESLRRRMSKLAPAAP</sequence>
<feature type="compositionally biased region" description="Polar residues" evidence="1">
    <location>
        <begin position="985"/>
        <end position="1006"/>
    </location>
</feature>
<feature type="compositionally biased region" description="Low complexity" evidence="1">
    <location>
        <begin position="291"/>
        <end position="316"/>
    </location>
</feature>
<feature type="region of interest" description="Disordered" evidence="1">
    <location>
        <begin position="454"/>
        <end position="525"/>
    </location>
</feature>
<feature type="region of interest" description="Disordered" evidence="1">
    <location>
        <begin position="690"/>
        <end position="773"/>
    </location>
</feature>
<feature type="compositionally biased region" description="Pro residues" evidence="1">
    <location>
        <begin position="719"/>
        <end position="739"/>
    </location>
</feature>
<feature type="compositionally biased region" description="Low complexity" evidence="1">
    <location>
        <begin position="462"/>
        <end position="492"/>
    </location>
</feature>
<dbReference type="AlphaFoldDB" id="A0AAF0EUP3"/>
<feature type="compositionally biased region" description="Low complexity" evidence="1">
    <location>
        <begin position="509"/>
        <end position="522"/>
    </location>
</feature>
<feature type="compositionally biased region" description="Polar residues" evidence="1">
    <location>
        <begin position="1209"/>
        <end position="1221"/>
    </location>
</feature>
<feature type="compositionally biased region" description="Pro residues" evidence="1">
    <location>
        <begin position="1"/>
        <end position="10"/>
    </location>
</feature>
<feature type="compositionally biased region" description="Polar residues" evidence="1">
    <location>
        <begin position="1228"/>
        <end position="1237"/>
    </location>
</feature>
<reference evidence="2" key="1">
    <citation type="submission" date="2023-03" db="EMBL/GenBank/DDBJ databases">
        <title>Mating type loci evolution in Malassezia.</title>
        <authorList>
            <person name="Coelho M.A."/>
        </authorList>
    </citation>
    <scope>NUCLEOTIDE SEQUENCE</scope>
    <source>
        <strain evidence="2">CBS 9557</strain>
    </source>
</reference>
<evidence type="ECO:0000256" key="1">
    <source>
        <dbReference type="SAM" id="MobiDB-lite"/>
    </source>
</evidence>
<feature type="region of interest" description="Disordered" evidence="1">
    <location>
        <begin position="812"/>
        <end position="847"/>
    </location>
</feature>
<proteinExistence type="predicted"/>
<feature type="compositionally biased region" description="Low complexity" evidence="1">
    <location>
        <begin position="1098"/>
        <end position="1109"/>
    </location>
</feature>
<feature type="region of interest" description="Disordered" evidence="1">
    <location>
        <begin position="615"/>
        <end position="669"/>
    </location>
</feature>
<feature type="region of interest" description="Disordered" evidence="1">
    <location>
        <begin position="960"/>
        <end position="1252"/>
    </location>
</feature>
<keyword evidence="3" id="KW-1185">Reference proteome</keyword>
<feature type="region of interest" description="Disordered" evidence="1">
    <location>
        <begin position="1"/>
        <end position="71"/>
    </location>
</feature>
<feature type="compositionally biased region" description="Low complexity" evidence="1">
    <location>
        <begin position="1144"/>
        <end position="1158"/>
    </location>
</feature>
<feature type="compositionally biased region" description="Pro residues" evidence="1">
    <location>
        <begin position="1132"/>
        <end position="1143"/>
    </location>
</feature>
<feature type="compositionally biased region" description="Basic and acidic residues" evidence="1">
    <location>
        <begin position="1050"/>
        <end position="1080"/>
    </location>
</feature>
<dbReference type="Proteomes" id="UP001213623">
    <property type="component" value="Chromosome 8"/>
</dbReference>
<feature type="region of interest" description="Disordered" evidence="1">
    <location>
        <begin position="172"/>
        <end position="249"/>
    </location>
</feature>
<organism evidence="2 3">
    <name type="scientific">Malassezia nana</name>
    <dbReference type="NCBI Taxonomy" id="180528"/>
    <lineage>
        <taxon>Eukaryota</taxon>
        <taxon>Fungi</taxon>
        <taxon>Dikarya</taxon>
        <taxon>Basidiomycota</taxon>
        <taxon>Ustilaginomycotina</taxon>
        <taxon>Malasseziomycetes</taxon>
        <taxon>Malasseziales</taxon>
        <taxon>Malasseziaceae</taxon>
        <taxon>Malassezia</taxon>
    </lineage>
</organism>
<gene>
    <name evidence="2" type="ORF">MNAN1_003802</name>
</gene>
<feature type="compositionally biased region" description="Pro residues" evidence="1">
    <location>
        <begin position="832"/>
        <end position="844"/>
    </location>
</feature>
<feature type="compositionally biased region" description="Low complexity" evidence="1">
    <location>
        <begin position="406"/>
        <end position="419"/>
    </location>
</feature>
<protein>
    <submittedName>
        <fullName evidence="2">Uncharacterized protein</fullName>
    </submittedName>
</protein>
<accession>A0AAF0EUP3</accession>
<feature type="region of interest" description="Disordered" evidence="1">
    <location>
        <begin position="290"/>
        <end position="367"/>
    </location>
</feature>
<dbReference type="EMBL" id="CP119899">
    <property type="protein sequence ID" value="WFD28787.1"/>
    <property type="molecule type" value="Genomic_DNA"/>
</dbReference>
<feature type="region of interest" description="Disordered" evidence="1">
    <location>
        <begin position="399"/>
        <end position="440"/>
    </location>
</feature>
<feature type="compositionally biased region" description="Low complexity" evidence="1">
    <location>
        <begin position="1117"/>
        <end position="1126"/>
    </location>
</feature>
<feature type="region of interest" description="Disordered" evidence="1">
    <location>
        <begin position="572"/>
        <end position="593"/>
    </location>
</feature>
<feature type="compositionally biased region" description="Polar residues" evidence="1">
    <location>
        <begin position="346"/>
        <end position="359"/>
    </location>
</feature>
<evidence type="ECO:0000313" key="2">
    <source>
        <dbReference type="EMBL" id="WFD28787.1"/>
    </source>
</evidence>